<dbReference type="KEGG" id="saca:FFV09_23050"/>
<reference evidence="1 2" key="1">
    <citation type="submission" date="2019-06" db="EMBL/GenBank/DDBJ databases">
        <title>Saccharibacillus brassicae sp. nov., an endophytic bacterium isolated from Chinese cabbage seeds (Brassica pekinensis).</title>
        <authorList>
            <person name="Jiang L."/>
            <person name="Lee J."/>
            <person name="Kim S.W."/>
        </authorList>
    </citation>
    <scope>NUCLEOTIDE SEQUENCE [LARGE SCALE GENOMIC DNA]</scope>
    <source>
        <strain evidence="2">KCTC 43072 / ATSA2</strain>
    </source>
</reference>
<protein>
    <recommendedName>
        <fullName evidence="3">Hypervirulence associated protein TUDOR domain-containing protein</fullName>
    </recommendedName>
</protein>
<dbReference type="Proteomes" id="UP000316968">
    <property type="component" value="Chromosome"/>
</dbReference>
<evidence type="ECO:0008006" key="3">
    <source>
        <dbReference type="Google" id="ProtNLM"/>
    </source>
</evidence>
<dbReference type="RefSeq" id="WP_141450036.1">
    <property type="nucleotide sequence ID" value="NZ_CP041217.1"/>
</dbReference>
<evidence type="ECO:0000313" key="2">
    <source>
        <dbReference type="Proteomes" id="UP000316968"/>
    </source>
</evidence>
<name>A0A4Y6V3P6_SACBS</name>
<dbReference type="OrthoDB" id="2630192at2"/>
<dbReference type="EMBL" id="CP041217">
    <property type="protein sequence ID" value="QDH23488.1"/>
    <property type="molecule type" value="Genomic_DNA"/>
</dbReference>
<evidence type="ECO:0000313" key="1">
    <source>
        <dbReference type="EMBL" id="QDH23488.1"/>
    </source>
</evidence>
<keyword evidence="2" id="KW-1185">Reference proteome</keyword>
<sequence>MTPKFEAGAAVRWTSQSQGSTKEKVGTVHAVVPVGESPIDYLTKPYSSAQIKFDKLISTTSYVRYLIAVPRGGRSVKVDYYCPRPALLQVADRE</sequence>
<organism evidence="1 2">
    <name type="scientific">Saccharibacillus brassicae</name>
    <dbReference type="NCBI Taxonomy" id="2583377"/>
    <lineage>
        <taxon>Bacteria</taxon>
        <taxon>Bacillati</taxon>
        <taxon>Bacillota</taxon>
        <taxon>Bacilli</taxon>
        <taxon>Bacillales</taxon>
        <taxon>Paenibacillaceae</taxon>
        <taxon>Saccharibacillus</taxon>
    </lineage>
</organism>
<gene>
    <name evidence="1" type="ORF">FFV09_23050</name>
</gene>
<proteinExistence type="predicted"/>
<accession>A0A4Y6V3P6</accession>
<dbReference type="AlphaFoldDB" id="A0A4Y6V3P6"/>